<protein>
    <submittedName>
        <fullName evidence="2">Uncharacterized protein</fullName>
    </submittedName>
</protein>
<evidence type="ECO:0000313" key="2">
    <source>
        <dbReference type="EMBL" id="KAE9040449.1"/>
    </source>
</evidence>
<organism evidence="2 5">
    <name type="scientific">Phytophthora rubi</name>
    <dbReference type="NCBI Taxonomy" id="129364"/>
    <lineage>
        <taxon>Eukaryota</taxon>
        <taxon>Sar</taxon>
        <taxon>Stramenopiles</taxon>
        <taxon>Oomycota</taxon>
        <taxon>Peronosporomycetes</taxon>
        <taxon>Peronosporales</taxon>
        <taxon>Peronosporaceae</taxon>
        <taxon>Phytophthora</taxon>
    </lineage>
</organism>
<feature type="region of interest" description="Disordered" evidence="1">
    <location>
        <begin position="577"/>
        <end position="641"/>
    </location>
</feature>
<name>A0A6A3NA39_9STRA</name>
<feature type="compositionally biased region" description="Low complexity" evidence="1">
    <location>
        <begin position="935"/>
        <end position="951"/>
    </location>
</feature>
<evidence type="ECO:0000313" key="4">
    <source>
        <dbReference type="Proteomes" id="UP000429607"/>
    </source>
</evidence>
<feature type="compositionally biased region" description="Low complexity" evidence="1">
    <location>
        <begin position="1010"/>
        <end position="1054"/>
    </location>
</feature>
<feature type="compositionally biased region" description="Polar residues" evidence="1">
    <location>
        <begin position="1072"/>
        <end position="1083"/>
    </location>
</feature>
<sequence>MRWYCMHPGLPVQAELRVRASPDSSAAERARVSHGRAIAACSPVFQVAGDAADDSPISWLKVAYQDAASGETEGGFMMASLPEGTPLVTPWETTNFCGCCEVTDPAALLFDGPQETARSLGAVQSVNLLYCIVEEREGKLRIFHPTIQSAWIDMKDVHVVCVRLKHDRCSTLHTFYELNEALPEEAQIAIREFPSKEAQTVGLLSRGETLEVTVRGGNWLQIAGGNVDKAWIMWRTDALELLQEAPDVCSGNCTTRTDTAVTDIGVLDQDGCVDNQTEPSSLHEVAEETTGGVASAPNCEIDATPEVNAVAVAVASIATDDVSAVASDPPPTKCIDDTTKTAEFNDPCQEGALHNDTVHKARDRPLRPGAVLLNGVDNAESSTADMAPVVDDSTIADDKDTVAEAVAGGEVEEASPMQTEESWDDRPIRPAPTAFDVSGGASGEEEDAPAWDDRPIRPAPAVPDDLSSGDDEAVDVEAEVDDGSVAEDKDTVADVVAGGEVEEASPMQTEESWDDRPIRPAPTAFDVSGGASGEAQDAPAWDDRPIRNMAKGGESIGVKAEAAADINAAANDADEVLGTANGVEPTQSSSVWEDRPIRSVRTRQDEDGNGASSDYSSATTRDETKMCASRPIESQDGTAKENLSVFGSASIESPGARRMQPGHFSQQVNPFERRYAESETTSGSESGEIALLGGLEDVFDPVDELLPAMAEDIIQEIDDGITGVLSAAISEPVPLGAVGVGENLDDANRSAQEKTPFGDSSPSDGLSYLQHFGIGKYCEHKQSLITPSDELAQAMYEANQDDSDLVFQALVGDEPLSDDWFHDVSLRDLHAGPHLRAVPKTTYDLIMANASPEDILEAELLDDDEGDFDLVMSFKYPVPKRRALEPSRSPSLFRRVPSAPTGMSVLETKAAISPAKPPSESDLNADGSPSGSRQPSPASRRTSVSARTSPVPAKSTTPPKSPVPRQPVGPPSTPVPPAGSRLMQRKSIATLSSIGKPPSSLMRPRSFVQPSHLAAPASPALSKPVASGLAPPSRASGSSISAASTPSIATPTRSLLQRRSMLSAPSPAKTIGSLSTTRSSITGSIPKPTEVSSGLQAPRKSFGFRRPSGLAKKT</sequence>
<evidence type="ECO:0000313" key="5">
    <source>
        <dbReference type="Proteomes" id="UP000435112"/>
    </source>
</evidence>
<feature type="compositionally biased region" description="Basic and acidic residues" evidence="1">
    <location>
        <begin position="592"/>
        <end position="606"/>
    </location>
</feature>
<dbReference type="AlphaFoldDB" id="A0A6A3NA39"/>
<dbReference type="EMBL" id="QXFU01000203">
    <property type="protein sequence ID" value="KAE9040449.1"/>
    <property type="molecule type" value="Genomic_DNA"/>
</dbReference>
<gene>
    <name evidence="3" type="ORF">PR001_g3556</name>
    <name evidence="2" type="ORF">PR002_g4958</name>
</gene>
<evidence type="ECO:0000313" key="3">
    <source>
        <dbReference type="EMBL" id="KAE9049118.1"/>
    </source>
</evidence>
<feature type="region of interest" description="Disordered" evidence="1">
    <location>
        <begin position="911"/>
        <end position="1114"/>
    </location>
</feature>
<dbReference type="Proteomes" id="UP000435112">
    <property type="component" value="Unassembled WGS sequence"/>
</dbReference>
<dbReference type="EMBL" id="QXFV01000135">
    <property type="protein sequence ID" value="KAE9049118.1"/>
    <property type="molecule type" value="Genomic_DNA"/>
</dbReference>
<feature type="compositionally biased region" description="Pro residues" evidence="1">
    <location>
        <begin position="959"/>
        <end position="977"/>
    </location>
</feature>
<proteinExistence type="predicted"/>
<evidence type="ECO:0000256" key="1">
    <source>
        <dbReference type="SAM" id="MobiDB-lite"/>
    </source>
</evidence>
<accession>A0A6A3NA39</accession>
<dbReference type="Proteomes" id="UP000429607">
    <property type="component" value="Unassembled WGS sequence"/>
</dbReference>
<feature type="region of interest" description="Disordered" evidence="1">
    <location>
        <begin position="406"/>
        <end position="549"/>
    </location>
</feature>
<reference evidence="4 5" key="1">
    <citation type="submission" date="2018-09" db="EMBL/GenBank/DDBJ databases">
        <title>Genomic investigation of the strawberry pathogen Phytophthora fragariae indicates pathogenicity is determined by transcriptional variation in three key races.</title>
        <authorList>
            <person name="Adams T.M."/>
            <person name="Armitage A.D."/>
            <person name="Sobczyk M.K."/>
            <person name="Bates H.J."/>
            <person name="Dunwell J.M."/>
            <person name="Nellist C.F."/>
            <person name="Harrison R.J."/>
        </authorList>
    </citation>
    <scope>NUCLEOTIDE SEQUENCE [LARGE SCALE GENOMIC DNA]</scope>
    <source>
        <strain evidence="3 4">SCRP249</strain>
        <strain evidence="2 5">SCRP324</strain>
    </source>
</reference>
<comment type="caution">
    <text evidence="2">The sequence shown here is derived from an EMBL/GenBank/DDBJ whole genome shotgun (WGS) entry which is preliminary data.</text>
</comment>
<dbReference type="OrthoDB" id="79921at2759"/>
<feature type="compositionally biased region" description="Acidic residues" evidence="1">
    <location>
        <begin position="467"/>
        <end position="485"/>
    </location>
</feature>
<feature type="compositionally biased region" description="Polar residues" evidence="1">
    <location>
        <begin position="610"/>
        <end position="619"/>
    </location>
</feature>